<evidence type="ECO:0000256" key="2">
    <source>
        <dbReference type="ARBA" id="ARBA00006498"/>
    </source>
</evidence>
<dbReference type="PANTHER" id="PTHR15336">
    <property type="entry name" value="UBIQUINOL-CYTOCHROME C REDUCTASE COMPLEX 7.8 KDA PROTEIN"/>
    <property type="match status" value="1"/>
</dbReference>
<reference evidence="13" key="1">
    <citation type="submission" date="2025-08" db="UniProtKB">
        <authorList>
            <consortium name="Ensembl"/>
        </authorList>
    </citation>
    <scope>IDENTIFICATION</scope>
</reference>
<keyword evidence="10" id="KW-0472">Membrane</keyword>
<protein>
    <submittedName>
        <fullName evidence="13">Ubiquinol-cytochrome c reductase hinge protein</fullName>
    </submittedName>
</protein>
<evidence type="ECO:0000256" key="3">
    <source>
        <dbReference type="ARBA" id="ARBA00022448"/>
    </source>
</evidence>
<dbReference type="GO" id="GO:0005743">
    <property type="term" value="C:mitochondrial inner membrane"/>
    <property type="evidence" value="ECO:0007669"/>
    <property type="project" value="UniProtKB-SubCell"/>
</dbReference>
<keyword evidence="6" id="KW-0809">Transit peptide</keyword>
<evidence type="ECO:0000256" key="5">
    <source>
        <dbReference type="ARBA" id="ARBA00022792"/>
    </source>
</evidence>
<name>A0A8C1D8D3_CYPCA</name>
<sequence>METSSLHKRNTTSCAQNPGEKLCVWLKWMATVSRKLTEVDSLSSSEILYTLTTSGKCHAVLRRGSRHENSAEIMVFEEKMITNGEPEEEEEEEEEQDLVDPLETVREKCEQTEHCVHARERLEACETRVGSRSETTEDCTEELFDFLHARDHCVAHKVFQSIK</sequence>
<accession>A0A8C1D8D3</accession>
<keyword evidence="14" id="KW-1185">Reference proteome</keyword>
<evidence type="ECO:0000256" key="1">
    <source>
        <dbReference type="ARBA" id="ARBA00004137"/>
    </source>
</evidence>
<evidence type="ECO:0000256" key="8">
    <source>
        <dbReference type="ARBA" id="ARBA00022990"/>
    </source>
</evidence>
<dbReference type="FunFam" id="1.10.287.20:FF:000002">
    <property type="entry name" value="Cytochrome b-c1 complex subunit 6"/>
    <property type="match status" value="1"/>
</dbReference>
<evidence type="ECO:0000313" key="14">
    <source>
        <dbReference type="Proteomes" id="UP001108240"/>
    </source>
</evidence>
<dbReference type="InterPro" id="IPR036811">
    <property type="entry name" value="Ubol_cytC_Rdtase_hinge_dom_sf"/>
</dbReference>
<proteinExistence type="inferred from homology"/>
<feature type="domain" description="Ubiquinol-cytochrome C reductase hinge" evidence="12">
    <location>
        <begin position="100"/>
        <end position="163"/>
    </location>
</feature>
<dbReference type="SUPFAM" id="SSF81531">
    <property type="entry name" value="Non-heme 11 kDa protein of cytochrome bc1 complex (Ubiquinol-cytochrome c reductase)"/>
    <property type="match status" value="1"/>
</dbReference>
<keyword evidence="7" id="KW-0249">Electron transport</keyword>
<dbReference type="Proteomes" id="UP001108240">
    <property type="component" value="Unplaced"/>
</dbReference>
<evidence type="ECO:0000256" key="9">
    <source>
        <dbReference type="ARBA" id="ARBA00023128"/>
    </source>
</evidence>
<comment type="subcellular location">
    <subcellularLocation>
        <location evidence="1">Mitochondrion inner membrane</location>
        <topology evidence="1">Peripheral membrane protein</topology>
        <orientation evidence="1">Intermembrane side</orientation>
    </subcellularLocation>
</comment>
<organism evidence="13 14">
    <name type="scientific">Cyprinus carpio carpio</name>
    <dbReference type="NCBI Taxonomy" id="630221"/>
    <lineage>
        <taxon>Eukaryota</taxon>
        <taxon>Metazoa</taxon>
        <taxon>Chordata</taxon>
        <taxon>Craniata</taxon>
        <taxon>Vertebrata</taxon>
        <taxon>Euteleostomi</taxon>
        <taxon>Actinopterygii</taxon>
        <taxon>Neopterygii</taxon>
        <taxon>Teleostei</taxon>
        <taxon>Ostariophysi</taxon>
        <taxon>Cypriniformes</taxon>
        <taxon>Cyprinidae</taxon>
        <taxon>Cyprininae</taxon>
        <taxon>Cyprinus</taxon>
    </lineage>
</organism>
<dbReference type="AlphaFoldDB" id="A0A8C1D8D3"/>
<dbReference type="GO" id="GO:0006122">
    <property type="term" value="P:mitochondrial electron transport, ubiquinol to cytochrome c"/>
    <property type="evidence" value="ECO:0007669"/>
    <property type="project" value="InterPro"/>
</dbReference>
<dbReference type="GO" id="GO:0098803">
    <property type="term" value="C:respiratory chain complex"/>
    <property type="evidence" value="ECO:0007669"/>
    <property type="project" value="UniProtKB-ARBA"/>
</dbReference>
<evidence type="ECO:0000256" key="10">
    <source>
        <dbReference type="ARBA" id="ARBA00023136"/>
    </source>
</evidence>
<keyword evidence="8" id="KW-0007">Acetylation</keyword>
<keyword evidence="11" id="KW-1015">Disulfide bond</keyword>
<dbReference type="Ensembl" id="ENSCCRT00000060412.2">
    <property type="protein sequence ID" value="ENSCCRP00000055729.2"/>
    <property type="gene ID" value="ENSCCRG00000029806.2"/>
</dbReference>
<evidence type="ECO:0000256" key="7">
    <source>
        <dbReference type="ARBA" id="ARBA00022982"/>
    </source>
</evidence>
<evidence type="ECO:0000256" key="6">
    <source>
        <dbReference type="ARBA" id="ARBA00022946"/>
    </source>
</evidence>
<evidence type="ECO:0000256" key="4">
    <source>
        <dbReference type="ARBA" id="ARBA00022660"/>
    </source>
</evidence>
<dbReference type="InterPro" id="IPR003422">
    <property type="entry name" value="Cyt_b-c1_6"/>
</dbReference>
<keyword evidence="3" id="KW-0813">Transport</keyword>
<evidence type="ECO:0000259" key="12">
    <source>
        <dbReference type="Pfam" id="PF02320"/>
    </source>
</evidence>
<keyword evidence="5" id="KW-0999">Mitochondrion inner membrane</keyword>
<evidence type="ECO:0000256" key="11">
    <source>
        <dbReference type="ARBA" id="ARBA00023157"/>
    </source>
</evidence>
<reference evidence="13" key="2">
    <citation type="submission" date="2025-09" db="UniProtKB">
        <authorList>
            <consortium name="Ensembl"/>
        </authorList>
    </citation>
    <scope>IDENTIFICATION</scope>
</reference>
<dbReference type="Pfam" id="PF02320">
    <property type="entry name" value="UCR_hinge"/>
    <property type="match status" value="1"/>
</dbReference>
<dbReference type="InterPro" id="IPR023184">
    <property type="entry name" value="Ubol_cytC_Rdtase_hinge_dom"/>
</dbReference>
<comment type="similarity">
    <text evidence="2">Belongs to the UQCRH/QCR6 family.</text>
</comment>
<dbReference type="PANTHER" id="PTHR15336:SF0">
    <property type="entry name" value="CYTOCHROME B-C1 COMPLEX SUBUNIT 6, MITOCHONDRIAL"/>
    <property type="match status" value="1"/>
</dbReference>
<evidence type="ECO:0000313" key="13">
    <source>
        <dbReference type="Ensembl" id="ENSCCRP00000055729.2"/>
    </source>
</evidence>
<keyword evidence="4" id="KW-0679">Respiratory chain</keyword>
<dbReference type="GeneTree" id="ENSGT00390000003860"/>
<dbReference type="Gene3D" id="1.10.287.20">
    <property type="entry name" value="Ubiquinol-cytochrome C reductase hinge domain"/>
    <property type="match status" value="1"/>
</dbReference>
<keyword evidence="9" id="KW-0496">Mitochondrion</keyword>